<dbReference type="SUPFAM" id="SSF51366">
    <property type="entry name" value="Ribulose-phoshate binding barrel"/>
    <property type="match status" value="1"/>
</dbReference>
<protein>
    <recommendedName>
        <fullName evidence="7">Orotidine 5'-phosphate decarboxylase</fullName>
        <ecNumber evidence="7">4.1.1.23</ecNumber>
    </recommendedName>
    <alternativeName>
        <fullName evidence="7">OMP decarboxylase</fullName>
        <shortName evidence="7">OMPDCase</shortName>
        <shortName evidence="7">OMPdecase</shortName>
    </alternativeName>
</protein>
<keyword evidence="5 7" id="KW-0456">Lyase</keyword>
<evidence type="ECO:0000259" key="9">
    <source>
        <dbReference type="SMART" id="SM00934"/>
    </source>
</evidence>
<evidence type="ECO:0000256" key="3">
    <source>
        <dbReference type="ARBA" id="ARBA00022793"/>
    </source>
</evidence>
<dbReference type="Proteomes" id="UP000737402">
    <property type="component" value="Unassembled WGS sequence"/>
</dbReference>
<evidence type="ECO:0000256" key="7">
    <source>
        <dbReference type="HAMAP-Rule" id="MF_01200"/>
    </source>
</evidence>
<evidence type="ECO:0000256" key="5">
    <source>
        <dbReference type="ARBA" id="ARBA00023239"/>
    </source>
</evidence>
<feature type="active site" description="Proton donor" evidence="7">
    <location>
        <position position="61"/>
    </location>
</feature>
<dbReference type="InterPro" id="IPR001754">
    <property type="entry name" value="OMPdeCOase_dom"/>
</dbReference>
<comment type="subunit">
    <text evidence="7">Homodimer.</text>
</comment>
<comment type="similarity">
    <text evidence="7">Belongs to the OMP decarboxylase family. Type 1 subfamily.</text>
</comment>
<feature type="binding site" evidence="7">
    <location>
        <position position="10"/>
    </location>
    <ligand>
        <name>substrate</name>
    </ligand>
</feature>
<dbReference type="NCBIfam" id="NF001273">
    <property type="entry name" value="PRK00230.1"/>
    <property type="match status" value="1"/>
</dbReference>
<dbReference type="InterPro" id="IPR011060">
    <property type="entry name" value="RibuloseP-bd_barrel"/>
</dbReference>
<sequence>MRKSLIVALDFPDREKVSAFLANFKGEKLYVKVGMELFYQEGPDIIKFLQDQGHDIFLDLKLHDIPHTVHQAMRGMAKLGVTMTNVHAAGGKEMMRAALEGLEEGCNSNGRPSLIAVTQLTSTSETRMREELLIERPLNDVVLHYATNAKESGLDGVVCSSLEAPFLTQKLGDTFKKVTPGIRMKDDDKADQSRIVTPSDAWKLGATEIVVGRSITRAQDPKQAYLKILQHWQGVETI</sequence>
<name>A0ABS2NW78_9BACI</name>
<proteinExistence type="inferred from homology"/>
<dbReference type="InterPro" id="IPR013785">
    <property type="entry name" value="Aldolase_TIM"/>
</dbReference>
<dbReference type="EC" id="4.1.1.23" evidence="7"/>
<gene>
    <name evidence="7" type="primary">pyrF</name>
    <name evidence="10" type="ORF">JOC95_000774</name>
</gene>
<feature type="binding site" evidence="7">
    <location>
        <position position="183"/>
    </location>
    <ligand>
        <name>substrate</name>
    </ligand>
</feature>
<evidence type="ECO:0000256" key="6">
    <source>
        <dbReference type="ARBA" id="ARBA00049157"/>
    </source>
</evidence>
<evidence type="ECO:0000256" key="4">
    <source>
        <dbReference type="ARBA" id="ARBA00022975"/>
    </source>
</evidence>
<feature type="binding site" evidence="7">
    <location>
        <position position="121"/>
    </location>
    <ligand>
        <name>substrate</name>
    </ligand>
</feature>
<reference evidence="10 11" key="1">
    <citation type="submission" date="2021-01" db="EMBL/GenBank/DDBJ databases">
        <title>Genomic Encyclopedia of Type Strains, Phase IV (KMG-IV): sequencing the most valuable type-strain genomes for metagenomic binning, comparative biology and taxonomic classification.</title>
        <authorList>
            <person name="Goeker M."/>
        </authorList>
    </citation>
    <scope>NUCLEOTIDE SEQUENCE [LARGE SCALE GENOMIC DNA]</scope>
    <source>
        <strain evidence="10 11">DSM 25879</strain>
    </source>
</reference>
<comment type="catalytic activity">
    <reaction evidence="6 7 8">
        <text>orotidine 5'-phosphate + H(+) = UMP + CO2</text>
        <dbReference type="Rhea" id="RHEA:11596"/>
        <dbReference type="ChEBI" id="CHEBI:15378"/>
        <dbReference type="ChEBI" id="CHEBI:16526"/>
        <dbReference type="ChEBI" id="CHEBI:57538"/>
        <dbReference type="ChEBI" id="CHEBI:57865"/>
        <dbReference type="EC" id="4.1.1.23"/>
    </reaction>
</comment>
<feature type="binding site" evidence="7">
    <location>
        <position position="212"/>
    </location>
    <ligand>
        <name>substrate</name>
    </ligand>
</feature>
<keyword evidence="11" id="KW-1185">Reference proteome</keyword>
<dbReference type="CDD" id="cd04725">
    <property type="entry name" value="OMP_decarboxylase_like"/>
    <property type="match status" value="1"/>
</dbReference>
<dbReference type="PANTHER" id="PTHR32119:SF2">
    <property type="entry name" value="OROTIDINE 5'-PHOSPHATE DECARBOXYLASE"/>
    <property type="match status" value="1"/>
</dbReference>
<comment type="function">
    <text evidence="1 7">Catalyzes the decarboxylation of orotidine 5'-monophosphate (OMP) to uridine 5'-monophosphate (UMP).</text>
</comment>
<keyword evidence="4 7" id="KW-0665">Pyrimidine biosynthesis</keyword>
<dbReference type="NCBIfam" id="TIGR01740">
    <property type="entry name" value="pyrF"/>
    <property type="match status" value="1"/>
</dbReference>
<dbReference type="EMBL" id="JAFBED010000002">
    <property type="protein sequence ID" value="MBM7618925.1"/>
    <property type="molecule type" value="Genomic_DNA"/>
</dbReference>
<dbReference type="RefSeq" id="WP_204413547.1">
    <property type="nucleotide sequence ID" value="NZ_JAFBED010000002.1"/>
</dbReference>
<dbReference type="PANTHER" id="PTHR32119">
    <property type="entry name" value="OROTIDINE 5'-PHOSPHATE DECARBOXYLASE"/>
    <property type="match status" value="1"/>
</dbReference>
<organism evidence="10 11">
    <name type="scientific">Sutcliffiella tianshenii</name>
    <dbReference type="NCBI Taxonomy" id="1463404"/>
    <lineage>
        <taxon>Bacteria</taxon>
        <taxon>Bacillati</taxon>
        <taxon>Bacillota</taxon>
        <taxon>Bacilli</taxon>
        <taxon>Bacillales</taxon>
        <taxon>Bacillaceae</taxon>
        <taxon>Sutcliffiella</taxon>
    </lineage>
</organism>
<accession>A0ABS2NW78</accession>
<evidence type="ECO:0000256" key="1">
    <source>
        <dbReference type="ARBA" id="ARBA00002356"/>
    </source>
</evidence>
<dbReference type="InterPro" id="IPR047596">
    <property type="entry name" value="OMPdecase_bac"/>
</dbReference>
<feature type="binding site" evidence="7">
    <location>
        <position position="192"/>
    </location>
    <ligand>
        <name>substrate</name>
    </ligand>
</feature>
<feature type="binding site" evidence="7">
    <location>
        <position position="213"/>
    </location>
    <ligand>
        <name>substrate</name>
    </ligand>
</feature>
<dbReference type="SMART" id="SM00934">
    <property type="entry name" value="OMPdecase"/>
    <property type="match status" value="1"/>
</dbReference>
<feature type="binding site" evidence="7">
    <location>
        <begin position="59"/>
        <end position="68"/>
    </location>
    <ligand>
        <name>substrate</name>
    </ligand>
</feature>
<evidence type="ECO:0000313" key="10">
    <source>
        <dbReference type="EMBL" id="MBM7618925.1"/>
    </source>
</evidence>
<dbReference type="Gene3D" id="3.20.20.70">
    <property type="entry name" value="Aldolase class I"/>
    <property type="match status" value="1"/>
</dbReference>
<comment type="caution">
    <text evidence="10">The sequence shown here is derived from an EMBL/GenBank/DDBJ whole genome shotgun (WGS) entry which is preliminary data.</text>
</comment>
<keyword evidence="3 7" id="KW-0210">Decarboxylase</keyword>
<dbReference type="InterPro" id="IPR014732">
    <property type="entry name" value="OMPdecase"/>
</dbReference>
<feature type="domain" description="Orotidine 5'-phosphate decarboxylase" evidence="9">
    <location>
        <begin position="4"/>
        <end position="228"/>
    </location>
</feature>
<dbReference type="PROSITE" id="PS00156">
    <property type="entry name" value="OMPDECASE"/>
    <property type="match status" value="1"/>
</dbReference>
<dbReference type="HAMAP" id="MF_01200_B">
    <property type="entry name" value="OMPdecase_type1_B"/>
    <property type="match status" value="1"/>
</dbReference>
<feature type="binding site" evidence="7">
    <location>
        <position position="32"/>
    </location>
    <ligand>
        <name>substrate</name>
    </ligand>
</feature>
<evidence type="ECO:0000313" key="11">
    <source>
        <dbReference type="Proteomes" id="UP000737402"/>
    </source>
</evidence>
<dbReference type="InterPro" id="IPR018089">
    <property type="entry name" value="OMPdecase_AS"/>
</dbReference>
<dbReference type="Pfam" id="PF00215">
    <property type="entry name" value="OMPdecase"/>
    <property type="match status" value="1"/>
</dbReference>
<evidence type="ECO:0000256" key="8">
    <source>
        <dbReference type="RuleBase" id="RU000512"/>
    </source>
</evidence>
<evidence type="ECO:0000256" key="2">
    <source>
        <dbReference type="ARBA" id="ARBA00004861"/>
    </source>
</evidence>
<comment type="pathway">
    <text evidence="2 7 8">Pyrimidine metabolism; UMP biosynthesis via de novo pathway; UMP from orotate: step 2/2.</text>
</comment>
<dbReference type="GO" id="GO:0004590">
    <property type="term" value="F:orotidine-5'-phosphate decarboxylase activity"/>
    <property type="evidence" value="ECO:0007669"/>
    <property type="project" value="UniProtKB-EC"/>
</dbReference>